<dbReference type="EMBL" id="JBFTWV010000028">
    <property type="protein sequence ID" value="KAL2796154.1"/>
    <property type="molecule type" value="Genomic_DNA"/>
</dbReference>
<name>A0ABR4GBX3_9EURO</name>
<keyword evidence="1" id="KW-0472">Membrane</keyword>
<gene>
    <name evidence="2" type="ORF">BJX66DRAFT_300162</name>
</gene>
<comment type="caution">
    <text evidence="2">The sequence shown here is derived from an EMBL/GenBank/DDBJ whole genome shotgun (WGS) entry which is preliminary data.</text>
</comment>
<keyword evidence="1" id="KW-1133">Transmembrane helix</keyword>
<evidence type="ECO:0000256" key="1">
    <source>
        <dbReference type="SAM" id="Phobius"/>
    </source>
</evidence>
<keyword evidence="3" id="KW-1185">Reference proteome</keyword>
<dbReference type="Proteomes" id="UP001610563">
    <property type="component" value="Unassembled WGS sequence"/>
</dbReference>
<accession>A0ABR4GBX3</accession>
<feature type="transmembrane region" description="Helical" evidence="1">
    <location>
        <begin position="20"/>
        <end position="47"/>
    </location>
</feature>
<keyword evidence="1" id="KW-0812">Transmembrane</keyword>
<evidence type="ECO:0000313" key="2">
    <source>
        <dbReference type="EMBL" id="KAL2796154.1"/>
    </source>
</evidence>
<evidence type="ECO:0000313" key="3">
    <source>
        <dbReference type="Proteomes" id="UP001610563"/>
    </source>
</evidence>
<reference evidence="2 3" key="1">
    <citation type="submission" date="2024-07" db="EMBL/GenBank/DDBJ databases">
        <title>Section-level genome sequencing and comparative genomics of Aspergillus sections Usti and Cavernicolus.</title>
        <authorList>
            <consortium name="Lawrence Berkeley National Laboratory"/>
            <person name="Nybo J.L."/>
            <person name="Vesth T.C."/>
            <person name="Theobald S."/>
            <person name="Frisvad J.C."/>
            <person name="Larsen T.O."/>
            <person name="Kjaerboelling I."/>
            <person name="Rothschild-Mancinelli K."/>
            <person name="Lyhne E.K."/>
            <person name="Kogle M.E."/>
            <person name="Barry K."/>
            <person name="Clum A."/>
            <person name="Na H."/>
            <person name="Ledsgaard L."/>
            <person name="Lin J."/>
            <person name="Lipzen A."/>
            <person name="Kuo A."/>
            <person name="Riley R."/>
            <person name="Mondo S."/>
            <person name="Labutti K."/>
            <person name="Haridas S."/>
            <person name="Pangalinan J."/>
            <person name="Salamov A.A."/>
            <person name="Simmons B.A."/>
            <person name="Magnuson J.K."/>
            <person name="Chen J."/>
            <person name="Drula E."/>
            <person name="Henrissat B."/>
            <person name="Wiebenga A."/>
            <person name="Lubbers R.J."/>
            <person name="Gomes A.C."/>
            <person name="Makela M.R."/>
            <person name="Stajich J."/>
            <person name="Grigoriev I.V."/>
            <person name="Mortensen U.H."/>
            <person name="De Vries R.P."/>
            <person name="Baker S.E."/>
            <person name="Andersen M.R."/>
        </authorList>
    </citation>
    <scope>NUCLEOTIDE SEQUENCE [LARGE SCALE GENOMIC DNA]</scope>
    <source>
        <strain evidence="2 3">CBS 209.92</strain>
    </source>
</reference>
<protein>
    <submittedName>
        <fullName evidence="2">Uncharacterized protein</fullName>
    </submittedName>
</protein>
<proteinExistence type="predicted"/>
<organism evidence="2 3">
    <name type="scientific">Aspergillus keveii</name>
    <dbReference type="NCBI Taxonomy" id="714993"/>
    <lineage>
        <taxon>Eukaryota</taxon>
        <taxon>Fungi</taxon>
        <taxon>Dikarya</taxon>
        <taxon>Ascomycota</taxon>
        <taxon>Pezizomycotina</taxon>
        <taxon>Eurotiomycetes</taxon>
        <taxon>Eurotiomycetidae</taxon>
        <taxon>Eurotiales</taxon>
        <taxon>Aspergillaceae</taxon>
        <taxon>Aspergillus</taxon>
        <taxon>Aspergillus subgen. Nidulantes</taxon>
    </lineage>
</organism>
<sequence>MASFELHRHDFLRVDIEQLLWLSLLLKLLRIDFSIIYIVLHLLTLLYTFTCGYRVQVVINVECSSTDQSRRARPF</sequence>